<evidence type="ECO:0000256" key="1">
    <source>
        <dbReference type="ARBA" id="ARBA00004370"/>
    </source>
</evidence>
<dbReference type="RefSeq" id="WP_147014472.1">
    <property type="nucleotide sequence ID" value="NZ_VORB01000005.1"/>
</dbReference>
<evidence type="ECO:0000313" key="6">
    <source>
        <dbReference type="EMBL" id="TXC78948.1"/>
    </source>
</evidence>
<dbReference type="FunFam" id="3.90.550.10:FF:000011">
    <property type="entry name" value="3-deoxy-manno-octulosonate cytidylyltransferase"/>
    <property type="match status" value="1"/>
</dbReference>
<dbReference type="HAMAP" id="MF_00057">
    <property type="entry name" value="KdsB"/>
    <property type="match status" value="1"/>
</dbReference>
<dbReference type="UniPathway" id="UPA00358">
    <property type="reaction ID" value="UER00476"/>
</dbReference>
<organism evidence="6 7">
    <name type="scientific">Luteibaculum oceani</name>
    <dbReference type="NCBI Taxonomy" id="1294296"/>
    <lineage>
        <taxon>Bacteria</taxon>
        <taxon>Pseudomonadati</taxon>
        <taxon>Bacteroidota</taxon>
        <taxon>Flavobacteriia</taxon>
        <taxon>Flavobacteriales</taxon>
        <taxon>Luteibaculaceae</taxon>
        <taxon>Luteibaculum</taxon>
    </lineage>
</organism>
<dbReference type="PANTHER" id="PTHR42866">
    <property type="entry name" value="3-DEOXY-MANNO-OCTULOSONATE CYTIDYLYLTRANSFERASE"/>
    <property type="match status" value="1"/>
</dbReference>
<gene>
    <name evidence="5 6" type="primary">kdsB</name>
    <name evidence="6" type="ORF">FRX97_06955</name>
</gene>
<evidence type="ECO:0000256" key="3">
    <source>
        <dbReference type="ARBA" id="ARBA00022695"/>
    </source>
</evidence>
<dbReference type="GO" id="GO:0005829">
    <property type="term" value="C:cytosol"/>
    <property type="evidence" value="ECO:0007669"/>
    <property type="project" value="TreeGrafter"/>
</dbReference>
<dbReference type="InterPro" id="IPR029044">
    <property type="entry name" value="Nucleotide-diphossugar_trans"/>
</dbReference>
<evidence type="ECO:0000256" key="2">
    <source>
        <dbReference type="ARBA" id="ARBA00022679"/>
    </source>
</evidence>
<dbReference type="NCBIfam" id="TIGR00466">
    <property type="entry name" value="kdsB"/>
    <property type="match status" value="1"/>
</dbReference>
<dbReference type="NCBIfam" id="NF003952">
    <property type="entry name" value="PRK05450.1-5"/>
    <property type="match status" value="1"/>
</dbReference>
<reference evidence="6 7" key="1">
    <citation type="submission" date="2019-08" db="EMBL/GenBank/DDBJ databases">
        <title>Genome of Luteibaculum oceani JCM 18817.</title>
        <authorList>
            <person name="Bowman J.P."/>
        </authorList>
    </citation>
    <scope>NUCLEOTIDE SEQUENCE [LARGE SCALE GENOMIC DNA]</scope>
    <source>
        <strain evidence="6 7">JCM 18817</strain>
    </source>
</reference>
<dbReference type="GO" id="GO:0016020">
    <property type="term" value="C:membrane"/>
    <property type="evidence" value="ECO:0007669"/>
    <property type="project" value="UniProtKB-SubCell"/>
</dbReference>
<dbReference type="SUPFAM" id="SSF53448">
    <property type="entry name" value="Nucleotide-diphospho-sugar transferases"/>
    <property type="match status" value="1"/>
</dbReference>
<dbReference type="Proteomes" id="UP000321168">
    <property type="component" value="Unassembled WGS sequence"/>
</dbReference>
<proteinExistence type="inferred from homology"/>
<dbReference type="Pfam" id="PF02348">
    <property type="entry name" value="CTP_transf_3"/>
    <property type="match status" value="1"/>
</dbReference>
<comment type="similarity">
    <text evidence="5">Belongs to the KdsB family.</text>
</comment>
<dbReference type="NCBIfam" id="NF003950">
    <property type="entry name" value="PRK05450.1-3"/>
    <property type="match status" value="1"/>
</dbReference>
<dbReference type="EC" id="2.7.7.38" evidence="5"/>
<dbReference type="NCBIfam" id="NF009905">
    <property type="entry name" value="PRK13368.1"/>
    <property type="match status" value="1"/>
</dbReference>
<keyword evidence="7" id="KW-1185">Reference proteome</keyword>
<keyword evidence="2 5" id="KW-0808">Transferase</keyword>
<comment type="pathway">
    <text evidence="5">Nucleotide-sugar biosynthesis; CMP-3-deoxy-D-manno-octulosonate biosynthesis; CMP-3-deoxy-D-manno-octulosonate from 3-deoxy-D-manno-octulosonate and CTP: step 1/1.</text>
</comment>
<dbReference type="GO" id="GO:0008690">
    <property type="term" value="F:3-deoxy-manno-octulosonate cytidylyltransferase activity"/>
    <property type="evidence" value="ECO:0007669"/>
    <property type="project" value="UniProtKB-UniRule"/>
</dbReference>
<sequence>MKTLTVIPARYASTRFPGKPLVLIDGVSMIERVYRQVQKSKKSNAIIVATDDERILNHVKDFGGEAMLTNANHPSGTDRCFEVYDYLNADFDLLVNVQGDEPKLAPEAIDSLIDFMEQNPMPIGTLARKANEPSEYQNSNTVKVVFNKQQQALYFSRSPIPFYRDKASSEFYQHIGIYAFKKEVIEELRKLQPSKLEQNESLEQLRWLDNSFNIGVELTTYRSQGIDTPEDINKL</sequence>
<protein>
    <recommendedName>
        <fullName evidence="5">3-deoxy-manno-octulosonate cytidylyltransferase</fullName>
        <ecNumber evidence="5">2.7.7.38</ecNumber>
    </recommendedName>
    <alternativeName>
        <fullName evidence="5">CMP-2-keto-3-deoxyoctulosonic acid synthase</fullName>
        <shortName evidence="5">CKS</shortName>
        <shortName evidence="5">CMP-KDO synthase</shortName>
    </alternativeName>
</protein>
<dbReference type="InterPro" id="IPR004528">
    <property type="entry name" value="KdsB"/>
</dbReference>
<dbReference type="InterPro" id="IPR003329">
    <property type="entry name" value="Cytidylyl_trans"/>
</dbReference>
<dbReference type="OrthoDB" id="9815559at2"/>
<keyword evidence="3 5" id="KW-0548">Nucleotidyltransferase</keyword>
<comment type="subcellular location">
    <subcellularLocation>
        <location evidence="5">Cytoplasm</location>
    </subcellularLocation>
    <subcellularLocation>
        <location evidence="1">Membrane</location>
    </subcellularLocation>
</comment>
<comment type="catalytic activity">
    <reaction evidence="5">
        <text>3-deoxy-alpha-D-manno-oct-2-ulosonate + CTP = CMP-3-deoxy-beta-D-manno-octulosonate + diphosphate</text>
        <dbReference type="Rhea" id="RHEA:23448"/>
        <dbReference type="ChEBI" id="CHEBI:33019"/>
        <dbReference type="ChEBI" id="CHEBI:37563"/>
        <dbReference type="ChEBI" id="CHEBI:85986"/>
        <dbReference type="ChEBI" id="CHEBI:85987"/>
        <dbReference type="EC" id="2.7.7.38"/>
    </reaction>
</comment>
<dbReference type="Gene3D" id="3.90.550.10">
    <property type="entry name" value="Spore Coat Polysaccharide Biosynthesis Protein SpsA, Chain A"/>
    <property type="match status" value="1"/>
</dbReference>
<accession>A0A5C6V554</accession>
<evidence type="ECO:0000256" key="4">
    <source>
        <dbReference type="ARBA" id="ARBA00022985"/>
    </source>
</evidence>
<dbReference type="EMBL" id="VORB01000005">
    <property type="protein sequence ID" value="TXC78948.1"/>
    <property type="molecule type" value="Genomic_DNA"/>
</dbReference>
<dbReference type="GO" id="GO:0009103">
    <property type="term" value="P:lipopolysaccharide biosynthetic process"/>
    <property type="evidence" value="ECO:0007669"/>
    <property type="project" value="UniProtKB-UniRule"/>
</dbReference>
<comment type="caution">
    <text evidence="6">The sequence shown here is derived from an EMBL/GenBank/DDBJ whole genome shotgun (WGS) entry which is preliminary data.</text>
</comment>
<evidence type="ECO:0000256" key="5">
    <source>
        <dbReference type="HAMAP-Rule" id="MF_00057"/>
    </source>
</evidence>
<keyword evidence="5" id="KW-0963">Cytoplasm</keyword>
<dbReference type="GO" id="GO:0033468">
    <property type="term" value="P:CMP-keto-3-deoxy-D-manno-octulosonic acid biosynthetic process"/>
    <property type="evidence" value="ECO:0007669"/>
    <property type="project" value="UniProtKB-UniRule"/>
</dbReference>
<keyword evidence="4 5" id="KW-0448">Lipopolysaccharide biosynthesis</keyword>
<dbReference type="AlphaFoldDB" id="A0A5C6V554"/>
<name>A0A5C6V554_9FLAO</name>
<comment type="function">
    <text evidence="5">Activates KDO (a required 8-carbon sugar) for incorporation into bacterial lipopolysaccharide in Gram-negative bacteria.</text>
</comment>
<evidence type="ECO:0000313" key="7">
    <source>
        <dbReference type="Proteomes" id="UP000321168"/>
    </source>
</evidence>
<dbReference type="CDD" id="cd02517">
    <property type="entry name" value="CMP-KDO-Synthetase"/>
    <property type="match status" value="1"/>
</dbReference>
<dbReference type="PANTHER" id="PTHR42866:SF2">
    <property type="entry name" value="3-DEOXY-MANNO-OCTULOSONATE CYTIDYLYLTRANSFERASE, MITOCHONDRIAL"/>
    <property type="match status" value="1"/>
</dbReference>